<dbReference type="AlphaFoldDB" id="A0A1G2EXV8"/>
<evidence type="ECO:0000256" key="1">
    <source>
        <dbReference type="ARBA" id="ARBA00023002"/>
    </source>
</evidence>
<dbReference type="GO" id="GO:0009898">
    <property type="term" value="C:cytoplasmic side of plasma membrane"/>
    <property type="evidence" value="ECO:0007669"/>
    <property type="project" value="TreeGrafter"/>
</dbReference>
<accession>A0A1G2EXV8</accession>
<dbReference type="InterPro" id="IPR016162">
    <property type="entry name" value="Ald_DH_N"/>
</dbReference>
<name>A0A1G2EXV8_9BACT</name>
<keyword evidence="2" id="KW-0520">NAD</keyword>
<feature type="domain" description="Aldehyde dehydrogenase" evidence="3">
    <location>
        <begin position="110"/>
        <end position="528"/>
    </location>
</feature>
<dbReference type="EMBL" id="MHMR01000026">
    <property type="protein sequence ID" value="OGZ30181.1"/>
    <property type="molecule type" value="Genomic_DNA"/>
</dbReference>
<comment type="caution">
    <text evidence="4">The sequence shown here is derived from an EMBL/GenBank/DDBJ whole genome shotgun (WGS) entry which is preliminary data.</text>
</comment>
<keyword evidence="1" id="KW-0560">Oxidoreductase</keyword>
<dbReference type="InterPro" id="IPR015590">
    <property type="entry name" value="Aldehyde_DH_dom"/>
</dbReference>
<evidence type="ECO:0000313" key="4">
    <source>
        <dbReference type="EMBL" id="OGZ30181.1"/>
    </source>
</evidence>
<dbReference type="InterPro" id="IPR016161">
    <property type="entry name" value="Ald_DH/histidinol_DH"/>
</dbReference>
<dbReference type="PANTHER" id="PTHR42862">
    <property type="entry name" value="DELTA-1-PYRROLINE-5-CARBOXYLATE DEHYDROGENASE 1, ISOFORM A-RELATED"/>
    <property type="match status" value="1"/>
</dbReference>
<dbReference type="GO" id="GO:0003842">
    <property type="term" value="F:L-glutamate gamma-semialdehyde dehydrogenase activity"/>
    <property type="evidence" value="ECO:0007669"/>
    <property type="project" value="TreeGrafter"/>
</dbReference>
<protein>
    <recommendedName>
        <fullName evidence="3">Aldehyde dehydrogenase domain-containing protein</fullName>
    </recommendedName>
</protein>
<evidence type="ECO:0000259" key="3">
    <source>
        <dbReference type="Pfam" id="PF00171"/>
    </source>
</evidence>
<gene>
    <name evidence="4" type="ORF">A3J00_00745</name>
</gene>
<reference evidence="4 5" key="1">
    <citation type="journal article" date="2016" name="Nat. Commun.">
        <title>Thousands of microbial genomes shed light on interconnected biogeochemical processes in an aquifer system.</title>
        <authorList>
            <person name="Anantharaman K."/>
            <person name="Brown C.T."/>
            <person name="Hug L.A."/>
            <person name="Sharon I."/>
            <person name="Castelle C.J."/>
            <person name="Probst A.J."/>
            <person name="Thomas B.C."/>
            <person name="Singh A."/>
            <person name="Wilkins M.J."/>
            <person name="Karaoz U."/>
            <person name="Brodie E.L."/>
            <person name="Williams K.H."/>
            <person name="Hubbard S.S."/>
            <person name="Banfield J.F."/>
        </authorList>
    </citation>
    <scope>NUCLEOTIDE SEQUENCE [LARGE SCALE GENOMIC DNA]</scope>
</reference>
<proteinExistence type="predicted"/>
<evidence type="ECO:0000313" key="5">
    <source>
        <dbReference type="Proteomes" id="UP000178428"/>
    </source>
</evidence>
<dbReference type="Gene3D" id="3.40.309.10">
    <property type="entry name" value="Aldehyde Dehydrogenase, Chain A, domain 2"/>
    <property type="match status" value="1"/>
</dbReference>
<dbReference type="InterPro" id="IPR050485">
    <property type="entry name" value="Proline_metab_enzyme"/>
</dbReference>
<dbReference type="SUPFAM" id="SSF53720">
    <property type="entry name" value="ALDH-like"/>
    <property type="match status" value="1"/>
</dbReference>
<dbReference type="GO" id="GO:0010133">
    <property type="term" value="P:L-proline catabolic process to L-glutamate"/>
    <property type="evidence" value="ECO:0007669"/>
    <property type="project" value="TreeGrafter"/>
</dbReference>
<dbReference type="InterPro" id="IPR016163">
    <property type="entry name" value="Ald_DH_C"/>
</dbReference>
<organism evidence="4 5">
    <name type="scientific">Candidatus Niyogibacteria bacterium RIFCSPLOWO2_02_FULL_45_13</name>
    <dbReference type="NCBI Taxonomy" id="1801725"/>
    <lineage>
        <taxon>Bacteria</taxon>
        <taxon>Candidatus Niyogiibacteriota</taxon>
    </lineage>
</organism>
<dbReference type="Proteomes" id="UP000178428">
    <property type="component" value="Unassembled WGS sequence"/>
</dbReference>
<evidence type="ECO:0000256" key="2">
    <source>
        <dbReference type="ARBA" id="ARBA00023027"/>
    </source>
</evidence>
<dbReference type="STRING" id="1801725.A3J00_00745"/>
<dbReference type="Gene3D" id="3.40.605.10">
    <property type="entry name" value="Aldehyde Dehydrogenase, Chain A, domain 1"/>
    <property type="match status" value="1"/>
</dbReference>
<dbReference type="PANTHER" id="PTHR42862:SF1">
    <property type="entry name" value="DELTA-1-PYRROLINE-5-CARBOXYLATE DEHYDROGENASE 2, ISOFORM A-RELATED"/>
    <property type="match status" value="1"/>
</dbReference>
<dbReference type="Pfam" id="PF00171">
    <property type="entry name" value="Aldedh"/>
    <property type="match status" value="1"/>
</dbReference>
<sequence length="579" mass="64772">MSSVRERIKARLSNKIYPNPADPETAQKLADGIEQFRKSYLGKHFRWILSGAEFSSIGVYFETRDPNEPEISRRPKKQCVGFFPLFTWPHLCDLVNSHSENIRNAGRRFFEENPWPKRVELLETISRVVEERFWLLCAAKMYETGQSIAEAIGETDEEADFPLVNAMYLEEINRDLLIPNPSFAGDINGKCFYPHGVFLDVEPFNFPGAIPMDMATKALAMGNAVIMKPSPKSALCGYLVWESVKIAFERMGIDWRGVINYAPGGAEVVDAFLSNPYVSGFSFTGSSEVFREIRHKHRDLLRYGWHGKAELVYGSAETSGVNIFVVCEDAGPHHAANEYVKSFTGRSGQKCSSARIAFVAEKVLSVFLDSVCERLEQIRYGDVKQGANVGAMITYSDKEKLVKQIEALESVGTVDVYFEKEINQVSASDFPPTLLMCEGASDDEEDMRTVMNTEFFGPVSTVVPFNNLDEIEWKCKLSNFALTGSVFCRNLETLKRMMRVIPSGNLYWNRKCTGALVDTECFGGLRSASSPNGVKGKNALALFGSQQTFSGFYPKDADDEYKKAAQEVLTQGGINLSKQ</sequence>